<evidence type="ECO:0000256" key="1">
    <source>
        <dbReference type="SAM" id="MobiDB-lite"/>
    </source>
</evidence>
<dbReference type="EMBL" id="CADEAL010004317">
    <property type="protein sequence ID" value="CAB1456899.1"/>
    <property type="molecule type" value="Genomic_DNA"/>
</dbReference>
<feature type="compositionally biased region" description="Basic and acidic residues" evidence="1">
    <location>
        <begin position="30"/>
        <end position="66"/>
    </location>
</feature>
<feature type="region of interest" description="Disordered" evidence="1">
    <location>
        <begin position="1"/>
        <end position="99"/>
    </location>
</feature>
<keyword evidence="3" id="KW-1185">Reference proteome</keyword>
<evidence type="ECO:0000313" key="3">
    <source>
        <dbReference type="Proteomes" id="UP001153269"/>
    </source>
</evidence>
<reference evidence="2" key="1">
    <citation type="submission" date="2020-03" db="EMBL/GenBank/DDBJ databases">
        <authorList>
            <person name="Weist P."/>
        </authorList>
    </citation>
    <scope>NUCLEOTIDE SEQUENCE</scope>
</reference>
<dbReference type="Proteomes" id="UP001153269">
    <property type="component" value="Unassembled WGS sequence"/>
</dbReference>
<feature type="region of interest" description="Disordered" evidence="1">
    <location>
        <begin position="223"/>
        <end position="259"/>
    </location>
</feature>
<feature type="compositionally biased region" description="Acidic residues" evidence="1">
    <location>
        <begin position="250"/>
        <end position="259"/>
    </location>
</feature>
<name>A0A9N7ZCM4_PLEPL</name>
<comment type="caution">
    <text evidence="2">The sequence shown here is derived from an EMBL/GenBank/DDBJ whole genome shotgun (WGS) entry which is preliminary data.</text>
</comment>
<dbReference type="AlphaFoldDB" id="A0A9N7ZCM4"/>
<evidence type="ECO:0000313" key="2">
    <source>
        <dbReference type="EMBL" id="CAB1456899.1"/>
    </source>
</evidence>
<protein>
    <submittedName>
        <fullName evidence="2">Uncharacterized protein</fullName>
    </submittedName>
</protein>
<gene>
    <name evidence="2" type="ORF">PLEPLA_LOCUS44695</name>
</gene>
<sequence>MVDDWQDGGRSKRGAKQLEKMLRTTSRGSGLHDGRRKNDGRDVCDGNGKKQEKRDSRKTQKTERIVRLLAAGRGKGKHLCGAHSNPSPHRSAGPMTGHPATRAAEKATVGKTHSVGRLTEAQPHGRRQTAVARYSSAASNDHSMQPLTDGRVVANCAQSRTNAQTKHDNCIEVRAAWDKALLLGRDAFQTSHKHAGWAKWSEVGSAVRPTGLTMVATSPARWGRQKMKSIKPAPAASVERRARAWMGGGGEEEAPTAEP</sequence>
<proteinExistence type="predicted"/>
<organism evidence="2 3">
    <name type="scientific">Pleuronectes platessa</name>
    <name type="common">European plaice</name>
    <dbReference type="NCBI Taxonomy" id="8262"/>
    <lineage>
        <taxon>Eukaryota</taxon>
        <taxon>Metazoa</taxon>
        <taxon>Chordata</taxon>
        <taxon>Craniata</taxon>
        <taxon>Vertebrata</taxon>
        <taxon>Euteleostomi</taxon>
        <taxon>Actinopterygii</taxon>
        <taxon>Neopterygii</taxon>
        <taxon>Teleostei</taxon>
        <taxon>Neoteleostei</taxon>
        <taxon>Acanthomorphata</taxon>
        <taxon>Carangaria</taxon>
        <taxon>Pleuronectiformes</taxon>
        <taxon>Pleuronectoidei</taxon>
        <taxon>Pleuronectidae</taxon>
        <taxon>Pleuronectes</taxon>
    </lineage>
</organism>
<accession>A0A9N7ZCM4</accession>